<dbReference type="GO" id="GO:0006412">
    <property type="term" value="P:translation"/>
    <property type="evidence" value="ECO:0007669"/>
    <property type="project" value="UniProtKB-UniRule"/>
</dbReference>
<dbReference type="GO" id="GO:0005840">
    <property type="term" value="C:ribosome"/>
    <property type="evidence" value="ECO:0007669"/>
    <property type="project" value="UniProtKB-KW"/>
</dbReference>
<dbReference type="GO" id="GO:1990904">
    <property type="term" value="C:ribonucleoprotein complex"/>
    <property type="evidence" value="ECO:0007669"/>
    <property type="project" value="UniProtKB-KW"/>
</dbReference>
<keyword evidence="3 4" id="KW-0687">Ribonucleoprotein</keyword>
<dbReference type="InterPro" id="IPR018268">
    <property type="entry name" value="Ribosomal_uS10_CS"/>
</dbReference>
<feature type="domain" description="Small ribosomal subunit protein uS10" evidence="5">
    <location>
        <begin position="7"/>
        <end position="101"/>
    </location>
</feature>
<dbReference type="GO" id="GO:0003735">
    <property type="term" value="F:structural constituent of ribosome"/>
    <property type="evidence" value="ECO:0007669"/>
    <property type="project" value="InterPro"/>
</dbReference>
<evidence type="ECO:0000259" key="5">
    <source>
        <dbReference type="SMART" id="SM01403"/>
    </source>
</evidence>
<sequence length="102" mass="11352">MPTGKIRVRLKAYDHKVLEDTCEKIISTAIKTGGAVIGPIPLPTRRTLIAVNKSPFTDKDSRDHFEIKEHKRLIDIVNPTLQTIDALTHLDIPSGIDVAIKM</sequence>
<evidence type="ECO:0000256" key="3">
    <source>
        <dbReference type="ARBA" id="ARBA00023274"/>
    </source>
</evidence>
<dbReference type="Gene3D" id="3.30.70.600">
    <property type="entry name" value="Ribosomal protein S10 domain"/>
    <property type="match status" value="1"/>
</dbReference>
<organism evidence="6 7">
    <name type="scientific">Candidatus Roizmanbacteria bacterium RIFOXYA1_FULL_41_12</name>
    <dbReference type="NCBI Taxonomy" id="1802082"/>
    <lineage>
        <taxon>Bacteria</taxon>
        <taxon>Candidatus Roizmaniibacteriota</taxon>
    </lineage>
</organism>
<dbReference type="SMART" id="SM01403">
    <property type="entry name" value="Ribosomal_S10"/>
    <property type="match status" value="1"/>
</dbReference>
<dbReference type="GO" id="GO:0000049">
    <property type="term" value="F:tRNA binding"/>
    <property type="evidence" value="ECO:0007669"/>
    <property type="project" value="UniProtKB-UniRule"/>
</dbReference>
<name>A0A1F7K968_9BACT</name>
<dbReference type="InterPro" id="IPR027486">
    <property type="entry name" value="Ribosomal_uS10_dom"/>
</dbReference>
<comment type="caution">
    <text evidence="6">The sequence shown here is derived from an EMBL/GenBank/DDBJ whole genome shotgun (WGS) entry which is preliminary data.</text>
</comment>
<dbReference type="HAMAP" id="MF_00508">
    <property type="entry name" value="Ribosomal_uS10"/>
    <property type="match status" value="1"/>
</dbReference>
<keyword evidence="2 4" id="KW-0689">Ribosomal protein</keyword>
<protein>
    <recommendedName>
        <fullName evidence="4">Small ribosomal subunit protein uS10</fullName>
    </recommendedName>
</protein>
<evidence type="ECO:0000256" key="2">
    <source>
        <dbReference type="ARBA" id="ARBA00022980"/>
    </source>
</evidence>
<proteinExistence type="inferred from homology"/>
<comment type="function">
    <text evidence="4">Involved in the binding of tRNA to the ribosomes.</text>
</comment>
<dbReference type="Pfam" id="PF00338">
    <property type="entry name" value="Ribosomal_S10"/>
    <property type="match status" value="1"/>
</dbReference>
<dbReference type="Proteomes" id="UP000178450">
    <property type="component" value="Unassembled WGS sequence"/>
</dbReference>
<dbReference type="SUPFAM" id="SSF54999">
    <property type="entry name" value="Ribosomal protein S10"/>
    <property type="match status" value="1"/>
</dbReference>
<dbReference type="NCBIfam" id="NF001861">
    <property type="entry name" value="PRK00596.1"/>
    <property type="match status" value="1"/>
</dbReference>
<dbReference type="InterPro" id="IPR001848">
    <property type="entry name" value="Ribosomal_uS10"/>
</dbReference>
<dbReference type="FunFam" id="3.30.70.600:FF:000003">
    <property type="entry name" value="30S ribosomal protein S10"/>
    <property type="match status" value="1"/>
</dbReference>
<gene>
    <name evidence="4" type="primary">rpsJ</name>
    <name evidence="6" type="ORF">A2209_03785</name>
</gene>
<dbReference type="PRINTS" id="PR00971">
    <property type="entry name" value="RIBOSOMALS10"/>
</dbReference>
<dbReference type="PANTHER" id="PTHR11700">
    <property type="entry name" value="30S RIBOSOMAL PROTEIN S10 FAMILY MEMBER"/>
    <property type="match status" value="1"/>
</dbReference>
<evidence type="ECO:0000256" key="4">
    <source>
        <dbReference type="HAMAP-Rule" id="MF_00508"/>
    </source>
</evidence>
<dbReference type="AlphaFoldDB" id="A0A1F7K968"/>
<evidence type="ECO:0000313" key="6">
    <source>
        <dbReference type="EMBL" id="OGK64409.1"/>
    </source>
</evidence>
<dbReference type="NCBIfam" id="TIGR01049">
    <property type="entry name" value="rpsJ_bact"/>
    <property type="match status" value="1"/>
</dbReference>
<evidence type="ECO:0000313" key="7">
    <source>
        <dbReference type="Proteomes" id="UP000178450"/>
    </source>
</evidence>
<evidence type="ECO:0000256" key="1">
    <source>
        <dbReference type="ARBA" id="ARBA00007102"/>
    </source>
</evidence>
<dbReference type="EMBL" id="MGBG01000021">
    <property type="protein sequence ID" value="OGK64409.1"/>
    <property type="molecule type" value="Genomic_DNA"/>
</dbReference>
<accession>A0A1F7K968</accession>
<comment type="subunit">
    <text evidence="4">Part of the 30S ribosomal subunit.</text>
</comment>
<dbReference type="InterPro" id="IPR036838">
    <property type="entry name" value="Ribosomal_uS10_dom_sf"/>
</dbReference>
<dbReference type="PROSITE" id="PS00361">
    <property type="entry name" value="RIBOSOMAL_S10"/>
    <property type="match status" value="1"/>
</dbReference>
<comment type="similarity">
    <text evidence="1 4">Belongs to the universal ribosomal protein uS10 family.</text>
</comment>
<reference evidence="6 7" key="1">
    <citation type="journal article" date="2016" name="Nat. Commun.">
        <title>Thousands of microbial genomes shed light on interconnected biogeochemical processes in an aquifer system.</title>
        <authorList>
            <person name="Anantharaman K."/>
            <person name="Brown C.T."/>
            <person name="Hug L.A."/>
            <person name="Sharon I."/>
            <person name="Castelle C.J."/>
            <person name="Probst A.J."/>
            <person name="Thomas B.C."/>
            <person name="Singh A."/>
            <person name="Wilkins M.J."/>
            <person name="Karaoz U."/>
            <person name="Brodie E.L."/>
            <person name="Williams K.H."/>
            <person name="Hubbard S.S."/>
            <person name="Banfield J.F."/>
        </authorList>
    </citation>
    <scope>NUCLEOTIDE SEQUENCE [LARGE SCALE GENOMIC DNA]</scope>
</reference>